<dbReference type="OrthoDB" id="10252740at2759"/>
<accession>A0A016TJW9</accession>
<dbReference type="Gene3D" id="3.30.420.10">
    <property type="entry name" value="Ribonuclease H-like superfamily/Ribonuclease H"/>
    <property type="match status" value="1"/>
</dbReference>
<comment type="caution">
    <text evidence="3">The sequence shown here is derived from an EMBL/GenBank/DDBJ whole genome shotgun (WGS) entry which is preliminary data.</text>
</comment>
<evidence type="ECO:0000313" key="3">
    <source>
        <dbReference type="EMBL" id="EYC02947.1"/>
    </source>
</evidence>
<feature type="domain" description="Piwi" evidence="2">
    <location>
        <begin position="610"/>
        <end position="930"/>
    </location>
</feature>
<dbReference type="STRING" id="53326.A0A016TJW9"/>
<feature type="chain" id="PRO_5001487403" description="Piwi domain-containing protein" evidence="1">
    <location>
        <begin position="25"/>
        <end position="967"/>
    </location>
</feature>
<gene>
    <name evidence="3" type="primary">Acey_s0097.g3035</name>
    <name evidence="3" type="synonym">Acey-rde-1</name>
    <name evidence="3" type="ORF">Y032_0097g3035</name>
</gene>
<dbReference type="InterPro" id="IPR003165">
    <property type="entry name" value="Piwi"/>
</dbReference>
<dbReference type="EMBL" id="JARK01001433">
    <property type="protein sequence ID" value="EYC02947.1"/>
    <property type="molecule type" value="Genomic_DNA"/>
</dbReference>
<feature type="signal peptide" evidence="1">
    <location>
        <begin position="1"/>
        <end position="24"/>
    </location>
</feature>
<dbReference type="InterPro" id="IPR036085">
    <property type="entry name" value="PAZ_dom_sf"/>
</dbReference>
<dbReference type="Gene3D" id="2.170.260.10">
    <property type="entry name" value="paz domain"/>
    <property type="match status" value="1"/>
</dbReference>
<proteinExistence type="predicted"/>
<dbReference type="SUPFAM" id="SSF101690">
    <property type="entry name" value="PAZ domain"/>
    <property type="match status" value="1"/>
</dbReference>
<dbReference type="GO" id="GO:0003676">
    <property type="term" value="F:nucleic acid binding"/>
    <property type="evidence" value="ECO:0007669"/>
    <property type="project" value="InterPro"/>
</dbReference>
<organism evidence="3 4">
    <name type="scientific">Ancylostoma ceylanicum</name>
    <dbReference type="NCBI Taxonomy" id="53326"/>
    <lineage>
        <taxon>Eukaryota</taxon>
        <taxon>Metazoa</taxon>
        <taxon>Ecdysozoa</taxon>
        <taxon>Nematoda</taxon>
        <taxon>Chromadorea</taxon>
        <taxon>Rhabditida</taxon>
        <taxon>Rhabditina</taxon>
        <taxon>Rhabditomorpha</taxon>
        <taxon>Strongyloidea</taxon>
        <taxon>Ancylostomatidae</taxon>
        <taxon>Ancylostomatinae</taxon>
        <taxon>Ancylostoma</taxon>
    </lineage>
</organism>
<evidence type="ECO:0000259" key="2">
    <source>
        <dbReference type="PROSITE" id="PS50822"/>
    </source>
</evidence>
<keyword evidence="1" id="KW-0732">Signal</keyword>
<dbReference type="Proteomes" id="UP000024635">
    <property type="component" value="Unassembled WGS sequence"/>
</dbReference>
<dbReference type="InterPro" id="IPR036397">
    <property type="entry name" value="RNaseH_sf"/>
</dbReference>
<dbReference type="InterPro" id="IPR012337">
    <property type="entry name" value="RNaseH-like_sf"/>
</dbReference>
<dbReference type="PANTHER" id="PTHR22891">
    <property type="entry name" value="EUKARYOTIC TRANSLATION INITIATION FACTOR 2C"/>
    <property type="match status" value="1"/>
</dbReference>
<sequence length="967" mass="111570">MAASATRKCCPPSVLLLLTRTLMASSSQQRPIGPTHAKPTGEIYPVYGRPGQGTNGDQVQLLANWYRLNCGLEGREIFLYEVEVKELLKPKGKGKPRKPAKVKRRDRLRLLFWHCVRVNADVFGPYTQIIFDDFDKAYSLKRWRLSGDRGRISFRCREEDGQENEFSMTVNYRLAFNFDLNSDDVQQRDDCARLTKCLFTQRARYAPAQGDRGWSFVNRWEVCYGSIYYIPRQKDDPKVFVGAGVRAWLGAYSSVKTLQDSKPALAFGLVNRLFYELDMDIITFYCEVLEEMGLHRRGNVNQREYLKEFGMSLPQRKRMTDRLKGIRLKTNKFLISDRLWRIYTSYRGYRFGERHMTFECVRDVPARTYRCPCGKTMEEIYYRLDSKLEYPWLPLCEVKIGRNSYLLPMEVLNIHDKPQRFTGLMSNVMRMKFIKGVCRDPSVHKKFTDDLFNMMEFDSSRMSFLYDFMFSVIPRMISCNGLVLDIPNVIDKDRNSIPMTERRAIKRKELNEPPAGELHCAVVIMARSPSRDSPRPAGAESVCDPHDVQAFFINLMEKCRERGLSVAEQPLFRVYEKIAPANFDLTVQDAKRRFSAMQEATSEGSPQKILLLLVIHDRNDLIDDGQSAYGLIKSACDNKYGIASQVVDASTVKQATASGDKTIYYNIALKINAKLGGVNQAVIFDSESRTAEFSPKDAVMYVGIDVTHPTANSGIDISIACMVANFDLAATRYTNEILAQMKPKETVECFEKQFIRLMTKFHEHSHVWPRHIVVLRDGVSDSEMLRTAFLEMKWIRDAWKRLTADDVELEPTYTYIVIQKRHITRFYQPSKDEQGRETYVNISSGTVVDNVVVSPKLFDFYLASQFGAIGTTRPAHYTVVLDEWMLSADQLYEMCYKLCFLYARCRIPVSLPCPVYYAHLVCEKAKEVYKTLCRNHEFDGIVDVDLKKIRIEERLATHKDYPGMHFV</sequence>
<evidence type="ECO:0000256" key="1">
    <source>
        <dbReference type="SAM" id="SignalP"/>
    </source>
</evidence>
<dbReference type="Pfam" id="PF02171">
    <property type="entry name" value="Piwi"/>
    <property type="match status" value="1"/>
</dbReference>
<reference evidence="4" key="1">
    <citation type="journal article" date="2015" name="Nat. Genet.">
        <title>The genome and transcriptome of the zoonotic hookworm Ancylostoma ceylanicum identify infection-specific gene families.</title>
        <authorList>
            <person name="Schwarz E.M."/>
            <person name="Hu Y."/>
            <person name="Antoshechkin I."/>
            <person name="Miller M.M."/>
            <person name="Sternberg P.W."/>
            <person name="Aroian R.V."/>
        </authorList>
    </citation>
    <scope>NUCLEOTIDE SEQUENCE</scope>
    <source>
        <strain evidence="4">HY135</strain>
    </source>
</reference>
<name>A0A016TJW9_9BILA</name>
<evidence type="ECO:0000313" key="4">
    <source>
        <dbReference type="Proteomes" id="UP000024635"/>
    </source>
</evidence>
<dbReference type="PROSITE" id="PS50822">
    <property type="entry name" value="PIWI"/>
    <property type="match status" value="1"/>
</dbReference>
<dbReference type="AlphaFoldDB" id="A0A016TJW9"/>
<dbReference type="SMART" id="SM00950">
    <property type="entry name" value="Piwi"/>
    <property type="match status" value="1"/>
</dbReference>
<keyword evidence="4" id="KW-1185">Reference proteome</keyword>
<dbReference type="Gene3D" id="3.40.50.2300">
    <property type="match status" value="1"/>
</dbReference>
<protein>
    <recommendedName>
        <fullName evidence="2">Piwi domain-containing protein</fullName>
    </recommendedName>
</protein>
<dbReference type="SUPFAM" id="SSF53098">
    <property type="entry name" value="Ribonuclease H-like"/>
    <property type="match status" value="1"/>
</dbReference>